<evidence type="ECO:0000256" key="5">
    <source>
        <dbReference type="ARBA" id="ARBA00023004"/>
    </source>
</evidence>
<feature type="compositionally biased region" description="Low complexity" evidence="7">
    <location>
        <begin position="33"/>
        <end position="44"/>
    </location>
</feature>
<keyword evidence="2 6" id="KW-0479">Metal-binding</keyword>
<feature type="region of interest" description="Disordered" evidence="7">
    <location>
        <begin position="1"/>
        <end position="54"/>
    </location>
</feature>
<evidence type="ECO:0000256" key="6">
    <source>
        <dbReference type="PIRSR" id="PIRSR619791-2"/>
    </source>
</evidence>
<dbReference type="InterPro" id="IPR036396">
    <property type="entry name" value="Cyt_P450_sf"/>
</dbReference>
<dbReference type="EMBL" id="ML210148">
    <property type="protein sequence ID" value="TFK29651.1"/>
    <property type="molecule type" value="Genomic_DNA"/>
</dbReference>
<dbReference type="PANTHER" id="PTHR11903">
    <property type="entry name" value="PROSTAGLANDIN G/H SYNTHASE"/>
    <property type="match status" value="1"/>
</dbReference>
<evidence type="ECO:0000256" key="7">
    <source>
        <dbReference type="SAM" id="MobiDB-lite"/>
    </source>
</evidence>
<dbReference type="InterPro" id="IPR010255">
    <property type="entry name" value="Haem_peroxidase_sf"/>
</dbReference>
<evidence type="ECO:0000256" key="4">
    <source>
        <dbReference type="ARBA" id="ARBA00023002"/>
    </source>
</evidence>
<evidence type="ECO:0000256" key="1">
    <source>
        <dbReference type="ARBA" id="ARBA00022617"/>
    </source>
</evidence>
<evidence type="ECO:0000313" key="8">
    <source>
        <dbReference type="EMBL" id="TFK29651.1"/>
    </source>
</evidence>
<proteinExistence type="predicted"/>
<dbReference type="Gene3D" id="1.10.630.10">
    <property type="entry name" value="Cytochrome P450"/>
    <property type="match status" value="1"/>
</dbReference>
<dbReference type="OrthoDB" id="823504at2759"/>
<dbReference type="PANTHER" id="PTHR11903:SF37">
    <property type="entry name" value="PSI-PRODUCING OXYGENASE A"/>
    <property type="match status" value="1"/>
</dbReference>
<dbReference type="InterPro" id="IPR037120">
    <property type="entry name" value="Haem_peroxidase_sf_animal"/>
</dbReference>
<evidence type="ECO:0000256" key="2">
    <source>
        <dbReference type="ARBA" id="ARBA00022723"/>
    </source>
</evidence>
<evidence type="ECO:0000256" key="3">
    <source>
        <dbReference type="ARBA" id="ARBA00022964"/>
    </source>
</evidence>
<dbReference type="Gene3D" id="1.10.640.10">
    <property type="entry name" value="Haem peroxidase domain superfamily, animal type"/>
    <property type="match status" value="1"/>
</dbReference>
<dbReference type="Proteomes" id="UP000307440">
    <property type="component" value="Unassembled WGS sequence"/>
</dbReference>
<accession>A0A5C3LLU6</accession>
<dbReference type="GO" id="GO:0004497">
    <property type="term" value="F:monooxygenase activity"/>
    <property type="evidence" value="ECO:0007669"/>
    <property type="project" value="InterPro"/>
</dbReference>
<keyword evidence="5 6" id="KW-0408">Iron</keyword>
<dbReference type="SUPFAM" id="SSF48264">
    <property type="entry name" value="Cytochrome P450"/>
    <property type="match status" value="1"/>
</dbReference>
<dbReference type="Pfam" id="PF03098">
    <property type="entry name" value="An_peroxidase"/>
    <property type="match status" value="2"/>
</dbReference>
<dbReference type="PROSITE" id="PS50292">
    <property type="entry name" value="PEROXIDASE_3"/>
    <property type="match status" value="1"/>
</dbReference>
<dbReference type="PRINTS" id="PR00457">
    <property type="entry name" value="ANPEROXIDASE"/>
</dbReference>
<protein>
    <submittedName>
        <fullName evidence="8">Heme peroxidase</fullName>
    </submittedName>
</protein>
<keyword evidence="8" id="KW-0575">Peroxidase</keyword>
<sequence length="1064" mass="119255">MSSIKRMSTMFRRKESSTANGSNGAIGVNTAGTSSVSPTVTSPTSPKPEENEGLSVLKDFTDKIKKGIPYDFNTSSIAAVLDLIRNKDCIDDRKLFLEHALTFISRLEEGPFAKTVRNKIIQLLYNDLTHPASTSISNQFAWRTADGSYNNIDVPDMGKAGTPYSRSVQQSVALPKNQLPDPGLLFDTLLRRDGFVEHPGGLSSLMFAFATLVIHSVFRTSHRDWNINETSSYVDLAPLYGNSEADQNRIRVRDGRGLLHPDVFAEDRLLLLPPAVCVLLVLFNRNHNYIAAKLLEINERGTYVEPSTLSLDNPAQKKKLLEQEEELFQTTRLVNVGWFGTVVFSDYFSCILGLVRDGSSWSLNPFEEMRLDDHSLFERGKGNVCSVEFNCLYRWHATTSREDEKWTEQIFDQIFPNKPFEDVTSMDFRIAAHKLQQVQPPPTEWTFGGLKRQADGSFKDADLANVLHDATEHSAGAFRARGTPSVMRLNEVMGIEQSRKWGVCSLNEFRKFLGLKPFSSFLEWNSNPDIARTAELLYGDVNRLELYVGLQAEEAKPLVDGAGLCPGYTISRAILSDAIALTRGDRFFTHDFTPFNLTSWGFQDCQRDPNAFGFGSTLGKLFLRTLPENFSDNSVYTFFPLMTPQSMATHLKKLNKLDLYDLSRPKARNPSTVVDDYSQIVTILKEVNAFRTPYGEKARKLIKGKGFYPAESNKEQDVVRKALSGSPELVAKIGAYFYDQTKKQIDVNSYALVGAKTRGIDLVRRVISNLASIWLTDLSGFNAKAPEAQDDFKIDTVEELFTALSEIYSFIFWNVEPAKVMVLQEKVRKHVNELLPRIKDNLTGTKPSITGLISSLFKYKKPTHPEVIQRLTENEALKDRDTLGNAVFALMIVANAEISLAATNMVDYYLGSAKAAEIQKAAVANDIGKLKEYVYEALRTVPPFAGVYRISTREQVLGGRKFAESERVFLDISTANNKVSSGSKDVTRGEGAFEYLGEQLTVEILAQILRGIFERPDLKRAPGHSGEIQRFRDDSRPECHFAYLNHGQSICEWPTSLSILYTAA</sequence>
<dbReference type="InterPro" id="IPR019791">
    <property type="entry name" value="Haem_peroxidase_animal"/>
</dbReference>
<name>A0A5C3LLU6_COPMA</name>
<dbReference type="GO" id="GO:0051213">
    <property type="term" value="F:dioxygenase activity"/>
    <property type="evidence" value="ECO:0007669"/>
    <property type="project" value="UniProtKB-KW"/>
</dbReference>
<dbReference type="AlphaFoldDB" id="A0A5C3LLU6"/>
<keyword evidence="4" id="KW-0560">Oxidoreductase</keyword>
<evidence type="ECO:0000313" key="9">
    <source>
        <dbReference type="Proteomes" id="UP000307440"/>
    </source>
</evidence>
<organism evidence="8 9">
    <name type="scientific">Coprinopsis marcescibilis</name>
    <name type="common">Agaric fungus</name>
    <name type="synonym">Psathyrella marcescibilis</name>
    <dbReference type="NCBI Taxonomy" id="230819"/>
    <lineage>
        <taxon>Eukaryota</taxon>
        <taxon>Fungi</taxon>
        <taxon>Dikarya</taxon>
        <taxon>Basidiomycota</taxon>
        <taxon>Agaricomycotina</taxon>
        <taxon>Agaricomycetes</taxon>
        <taxon>Agaricomycetidae</taxon>
        <taxon>Agaricales</taxon>
        <taxon>Agaricineae</taxon>
        <taxon>Psathyrellaceae</taxon>
        <taxon>Coprinopsis</taxon>
    </lineage>
</organism>
<dbReference type="SUPFAM" id="SSF48113">
    <property type="entry name" value="Heme-dependent peroxidases"/>
    <property type="match status" value="1"/>
</dbReference>
<keyword evidence="3" id="KW-0223">Dioxygenase</keyword>
<dbReference type="GO" id="GO:0020037">
    <property type="term" value="F:heme binding"/>
    <property type="evidence" value="ECO:0007669"/>
    <property type="project" value="InterPro"/>
</dbReference>
<gene>
    <name evidence="8" type="ORF">FA15DRAFT_663806</name>
</gene>
<dbReference type="STRING" id="230819.A0A5C3LLU6"/>
<feature type="binding site" description="axial binding residue" evidence="6">
    <location>
        <position position="396"/>
    </location>
    <ligand>
        <name>heme b</name>
        <dbReference type="ChEBI" id="CHEBI:60344"/>
    </ligand>
    <ligandPart>
        <name>Fe</name>
        <dbReference type="ChEBI" id="CHEBI:18248"/>
    </ligandPart>
</feature>
<reference evidence="8 9" key="1">
    <citation type="journal article" date="2019" name="Nat. Ecol. Evol.">
        <title>Megaphylogeny resolves global patterns of mushroom evolution.</title>
        <authorList>
            <person name="Varga T."/>
            <person name="Krizsan K."/>
            <person name="Foldi C."/>
            <person name="Dima B."/>
            <person name="Sanchez-Garcia M."/>
            <person name="Sanchez-Ramirez S."/>
            <person name="Szollosi G.J."/>
            <person name="Szarkandi J.G."/>
            <person name="Papp V."/>
            <person name="Albert L."/>
            <person name="Andreopoulos W."/>
            <person name="Angelini C."/>
            <person name="Antonin V."/>
            <person name="Barry K.W."/>
            <person name="Bougher N.L."/>
            <person name="Buchanan P."/>
            <person name="Buyck B."/>
            <person name="Bense V."/>
            <person name="Catcheside P."/>
            <person name="Chovatia M."/>
            <person name="Cooper J."/>
            <person name="Damon W."/>
            <person name="Desjardin D."/>
            <person name="Finy P."/>
            <person name="Geml J."/>
            <person name="Haridas S."/>
            <person name="Hughes K."/>
            <person name="Justo A."/>
            <person name="Karasinski D."/>
            <person name="Kautmanova I."/>
            <person name="Kiss B."/>
            <person name="Kocsube S."/>
            <person name="Kotiranta H."/>
            <person name="LaButti K.M."/>
            <person name="Lechner B.E."/>
            <person name="Liimatainen K."/>
            <person name="Lipzen A."/>
            <person name="Lukacs Z."/>
            <person name="Mihaltcheva S."/>
            <person name="Morgado L.N."/>
            <person name="Niskanen T."/>
            <person name="Noordeloos M.E."/>
            <person name="Ohm R.A."/>
            <person name="Ortiz-Santana B."/>
            <person name="Ovrebo C."/>
            <person name="Racz N."/>
            <person name="Riley R."/>
            <person name="Savchenko A."/>
            <person name="Shiryaev A."/>
            <person name="Soop K."/>
            <person name="Spirin V."/>
            <person name="Szebenyi C."/>
            <person name="Tomsovsky M."/>
            <person name="Tulloss R.E."/>
            <person name="Uehling J."/>
            <person name="Grigoriev I.V."/>
            <person name="Vagvolgyi C."/>
            <person name="Papp T."/>
            <person name="Martin F.M."/>
            <person name="Miettinen O."/>
            <person name="Hibbett D.S."/>
            <person name="Nagy L.G."/>
        </authorList>
    </citation>
    <scope>NUCLEOTIDE SEQUENCE [LARGE SCALE GENOMIC DNA]</scope>
    <source>
        <strain evidence="8 9">CBS 121175</strain>
    </source>
</reference>
<dbReference type="GO" id="GO:0004601">
    <property type="term" value="F:peroxidase activity"/>
    <property type="evidence" value="ECO:0007669"/>
    <property type="project" value="UniProtKB-KW"/>
</dbReference>
<keyword evidence="9" id="KW-1185">Reference proteome</keyword>
<dbReference type="InterPro" id="IPR034812">
    <property type="entry name" value="Ppo-like_N"/>
</dbReference>
<dbReference type="GO" id="GO:0005506">
    <property type="term" value="F:iron ion binding"/>
    <property type="evidence" value="ECO:0007669"/>
    <property type="project" value="InterPro"/>
</dbReference>
<keyword evidence="1 6" id="KW-0349">Heme</keyword>
<dbReference type="GO" id="GO:0006631">
    <property type="term" value="P:fatty acid metabolic process"/>
    <property type="evidence" value="ECO:0007669"/>
    <property type="project" value="UniProtKB-ARBA"/>
</dbReference>
<dbReference type="GO" id="GO:0016705">
    <property type="term" value="F:oxidoreductase activity, acting on paired donors, with incorporation or reduction of molecular oxygen"/>
    <property type="evidence" value="ECO:0007669"/>
    <property type="project" value="InterPro"/>
</dbReference>
<dbReference type="CDD" id="cd09817">
    <property type="entry name" value="linoleate_diol_synthase_like"/>
    <property type="match status" value="1"/>
</dbReference>
<dbReference type="InterPro" id="IPR050783">
    <property type="entry name" value="Oxylipin_biosynth_metab"/>
</dbReference>
<dbReference type="GO" id="GO:0006979">
    <property type="term" value="P:response to oxidative stress"/>
    <property type="evidence" value="ECO:0007669"/>
    <property type="project" value="InterPro"/>
</dbReference>